<accession>A0ABV1S4R1</accession>
<keyword evidence="2" id="KW-1185">Reference proteome</keyword>
<reference evidence="1 2" key="1">
    <citation type="submission" date="2024-06" db="EMBL/GenBank/DDBJ databases">
        <title>Construction of an artificial bacterial consortium using nitrogen cycle bacteria from Cuatro Cienegas Basin and a mangrove forest.</title>
        <authorList>
            <person name="Aguilera-Najera D."/>
            <person name="Marquez-Cianci L."/>
            <person name="Martinez-Perez E."/>
            <person name="Rosas-Barrera M."/>
            <person name="Rodriguez-Cruz U.E."/>
            <person name="Tapia-Lopez R."/>
            <person name="Eguiarte L.E."/>
            <person name="Souza-Saldivar V."/>
        </authorList>
    </citation>
    <scope>NUCLEOTIDE SEQUENCE [LARGE SCALE GENOMIC DNA]</scope>
    <source>
        <strain evidence="1 2">S14-15</strain>
    </source>
</reference>
<sequence length="43" mass="4630">MKFKSVAAVLIIVSVLGAFSYVSSNDIHNEAQRGHTTSIGYFA</sequence>
<name>A0ABV1S4R1_BACAB</name>
<evidence type="ECO:0000313" key="1">
    <source>
        <dbReference type="EMBL" id="MER3121540.1"/>
    </source>
</evidence>
<evidence type="ECO:0008006" key="3">
    <source>
        <dbReference type="Google" id="ProtNLM"/>
    </source>
</evidence>
<dbReference type="RefSeq" id="WP_255816864.1">
    <property type="nucleotide sequence ID" value="NZ_BPWB01000006.1"/>
</dbReference>
<organism evidence="1 2">
    <name type="scientific">Bacillus altitudinis</name>
    <dbReference type="NCBI Taxonomy" id="293387"/>
    <lineage>
        <taxon>Bacteria</taxon>
        <taxon>Bacillati</taxon>
        <taxon>Bacillota</taxon>
        <taxon>Bacilli</taxon>
        <taxon>Bacillales</taxon>
        <taxon>Bacillaceae</taxon>
        <taxon>Bacillus</taxon>
    </lineage>
</organism>
<protein>
    <recommendedName>
        <fullName evidence="3">Aspartate phosphatase</fullName>
    </recommendedName>
</protein>
<evidence type="ECO:0000313" key="2">
    <source>
        <dbReference type="Proteomes" id="UP001467674"/>
    </source>
</evidence>
<comment type="caution">
    <text evidence="1">The sequence shown here is derived from an EMBL/GenBank/DDBJ whole genome shotgun (WGS) entry which is preliminary data.</text>
</comment>
<gene>
    <name evidence="1" type="ORF">ABQG71_10045</name>
</gene>
<proteinExistence type="predicted"/>
<dbReference type="Proteomes" id="UP001467674">
    <property type="component" value="Unassembled WGS sequence"/>
</dbReference>
<dbReference type="EMBL" id="JBEOME010000004">
    <property type="protein sequence ID" value="MER3121540.1"/>
    <property type="molecule type" value="Genomic_DNA"/>
</dbReference>